<dbReference type="AlphaFoldDB" id="A0A261U3S0"/>
<dbReference type="Pfam" id="PF00144">
    <property type="entry name" value="Beta-lactamase"/>
    <property type="match status" value="1"/>
</dbReference>
<evidence type="ECO:0000313" key="4">
    <source>
        <dbReference type="EMBL" id="OZI56127.1"/>
    </source>
</evidence>
<dbReference type="InterPro" id="IPR050491">
    <property type="entry name" value="AmpC-like"/>
</dbReference>
<dbReference type="Gene3D" id="3.40.710.10">
    <property type="entry name" value="DD-peptidase/beta-lactamase superfamily"/>
    <property type="match status" value="1"/>
</dbReference>
<feature type="domain" description="Peptidase S12 Pab87-related C-terminal" evidence="3">
    <location>
        <begin position="436"/>
        <end position="508"/>
    </location>
</feature>
<evidence type="ECO:0008006" key="6">
    <source>
        <dbReference type="Google" id="ProtNLM"/>
    </source>
</evidence>
<keyword evidence="5" id="KW-1185">Reference proteome</keyword>
<dbReference type="PANTHER" id="PTHR46825">
    <property type="entry name" value="D-ALANYL-D-ALANINE-CARBOXYPEPTIDASE/ENDOPEPTIDASE AMPH"/>
    <property type="match status" value="1"/>
</dbReference>
<dbReference type="InterPro" id="IPR012338">
    <property type="entry name" value="Beta-lactam/transpept-like"/>
</dbReference>
<evidence type="ECO:0000259" key="3">
    <source>
        <dbReference type="Pfam" id="PF11954"/>
    </source>
</evidence>
<feature type="chain" id="PRO_5013283419" description="Serine hydrolase" evidence="1">
    <location>
        <begin position="32"/>
        <end position="524"/>
    </location>
</feature>
<reference evidence="4 5" key="1">
    <citation type="submission" date="2017-05" db="EMBL/GenBank/DDBJ databases">
        <title>Complete and WGS of Bordetella genogroups.</title>
        <authorList>
            <person name="Spilker T."/>
            <person name="LiPuma J."/>
        </authorList>
    </citation>
    <scope>NUCLEOTIDE SEQUENCE [LARGE SCALE GENOMIC DNA]</scope>
    <source>
        <strain evidence="4 5">AU9919</strain>
    </source>
</reference>
<dbReference type="RefSeq" id="WP_094837953.1">
    <property type="nucleotide sequence ID" value="NZ_NEVQ01000013.1"/>
</dbReference>
<name>A0A261U3S0_9BORD</name>
<dbReference type="EMBL" id="NEVQ01000013">
    <property type="protein sequence ID" value="OZI56127.1"/>
    <property type="molecule type" value="Genomic_DNA"/>
</dbReference>
<feature type="domain" description="Beta-lactamase-related" evidence="2">
    <location>
        <begin position="58"/>
        <end position="386"/>
    </location>
</feature>
<dbReference type="Proteomes" id="UP000216885">
    <property type="component" value="Unassembled WGS sequence"/>
</dbReference>
<dbReference type="InterPro" id="IPR001466">
    <property type="entry name" value="Beta-lactam-related"/>
</dbReference>
<dbReference type="Pfam" id="PF11954">
    <property type="entry name" value="DUF3471"/>
    <property type="match status" value="1"/>
</dbReference>
<evidence type="ECO:0000259" key="2">
    <source>
        <dbReference type="Pfam" id="PF00144"/>
    </source>
</evidence>
<dbReference type="InterPro" id="IPR021860">
    <property type="entry name" value="Peptidase_S12_Pab87-rel_C"/>
</dbReference>
<accession>A0A261U3S0</accession>
<dbReference type="PANTHER" id="PTHR46825:SF15">
    <property type="entry name" value="BETA-LACTAMASE-RELATED DOMAIN-CONTAINING PROTEIN"/>
    <property type="match status" value="1"/>
</dbReference>
<sequence length="524" mass="57162">MKQLFPCYRHSVISAAIAAVMAIASVDRAHAYNLDTSEATTARALTTEQVSRVLPAFEAYASDLLARSGLPGMAVGILVDGKPVLARGYGVRDARNGKPVDADTLFPLASVSKVFAGASVAALVGDDAVQWDSKVSDLATGIRFQDPYVTSEMTLRDLLSQRTGYGSFYGDDLEVVFSYSRAEVFKRLRYLPPVTPFRTQYAYSNWNLTLAGEVAAQAAGMSWEDLVRSRIIKPLGMNHTVVTHEEFLGVENRSAAHEIINGKAVATEINSHNAEAPAGGVYSTLNDMLRFIAFEMNAGQLDGKQIVSEDAMHETQTAQTIINPAFPSLHYGLGLEVRNDNGRKVLEHNGAFEEGINTRISFLPAQRLGIVILTNTPPMGVPDALEYKLMSLLFGDRPDQDIWPDLRDKWHEALIQLLDRPGRLHGAPPASADKTIDTKRYAGRYTHPYYGDIVIQPDGAGLLMIAGNAPPRALQHWQGDTFRIPVLSDAAVNFVPGSNQISDALTLSELDDIPDALFVRLAQP</sequence>
<keyword evidence="1" id="KW-0732">Signal</keyword>
<organism evidence="4 5">
    <name type="scientific">Bordetella genomosp. 4</name>
    <dbReference type="NCBI Taxonomy" id="463044"/>
    <lineage>
        <taxon>Bacteria</taxon>
        <taxon>Pseudomonadati</taxon>
        <taxon>Pseudomonadota</taxon>
        <taxon>Betaproteobacteria</taxon>
        <taxon>Burkholderiales</taxon>
        <taxon>Alcaligenaceae</taxon>
        <taxon>Bordetella</taxon>
    </lineage>
</organism>
<evidence type="ECO:0000313" key="5">
    <source>
        <dbReference type="Proteomes" id="UP000216885"/>
    </source>
</evidence>
<gene>
    <name evidence="4" type="ORF">CAL20_11810</name>
</gene>
<evidence type="ECO:0000256" key="1">
    <source>
        <dbReference type="SAM" id="SignalP"/>
    </source>
</evidence>
<comment type="caution">
    <text evidence="4">The sequence shown here is derived from an EMBL/GenBank/DDBJ whole genome shotgun (WGS) entry which is preliminary data.</text>
</comment>
<feature type="signal peptide" evidence="1">
    <location>
        <begin position="1"/>
        <end position="31"/>
    </location>
</feature>
<proteinExistence type="predicted"/>
<dbReference type="Gene3D" id="2.40.128.600">
    <property type="match status" value="1"/>
</dbReference>
<dbReference type="SUPFAM" id="SSF56601">
    <property type="entry name" value="beta-lactamase/transpeptidase-like"/>
    <property type="match status" value="1"/>
</dbReference>
<protein>
    <recommendedName>
        <fullName evidence="6">Serine hydrolase</fullName>
    </recommendedName>
</protein>